<gene>
    <name evidence="10" type="ORF">HHU08_05800</name>
</gene>
<evidence type="ECO:0000313" key="11">
    <source>
        <dbReference type="Proteomes" id="UP000588491"/>
    </source>
</evidence>
<dbReference type="GO" id="GO:0140359">
    <property type="term" value="F:ABC-type transporter activity"/>
    <property type="evidence" value="ECO:0007669"/>
    <property type="project" value="InterPro"/>
</dbReference>
<name>A0A7Y0K666_9BACI</name>
<dbReference type="InterPro" id="IPR047817">
    <property type="entry name" value="ABC2_TM_bact-type"/>
</dbReference>
<keyword evidence="7 8" id="KW-0472">Membrane</keyword>
<dbReference type="InterPro" id="IPR051449">
    <property type="entry name" value="ABC-2_transporter_component"/>
</dbReference>
<evidence type="ECO:0000313" key="10">
    <source>
        <dbReference type="EMBL" id="NMO76506.1"/>
    </source>
</evidence>
<evidence type="ECO:0000256" key="2">
    <source>
        <dbReference type="ARBA" id="ARBA00007783"/>
    </source>
</evidence>
<feature type="transmembrane region" description="Helical" evidence="8">
    <location>
        <begin position="20"/>
        <end position="41"/>
    </location>
</feature>
<evidence type="ECO:0000259" key="9">
    <source>
        <dbReference type="PROSITE" id="PS51012"/>
    </source>
</evidence>
<evidence type="ECO:0000256" key="7">
    <source>
        <dbReference type="ARBA" id="ARBA00023136"/>
    </source>
</evidence>
<feature type="domain" description="ABC transmembrane type-2" evidence="9">
    <location>
        <begin position="168"/>
        <end position="416"/>
    </location>
</feature>
<feature type="transmembrane region" description="Helical" evidence="8">
    <location>
        <begin position="334"/>
        <end position="354"/>
    </location>
</feature>
<dbReference type="EMBL" id="JABBPK010000001">
    <property type="protein sequence ID" value="NMO76506.1"/>
    <property type="molecule type" value="Genomic_DNA"/>
</dbReference>
<protein>
    <submittedName>
        <fullName evidence="10">ABC transporter permease</fullName>
    </submittedName>
</protein>
<comment type="subcellular location">
    <subcellularLocation>
        <location evidence="1">Cell membrane</location>
        <topology evidence="1">Multi-pass membrane protein</topology>
    </subcellularLocation>
</comment>
<keyword evidence="4" id="KW-1003">Cell membrane</keyword>
<dbReference type="PROSITE" id="PS51012">
    <property type="entry name" value="ABC_TM2"/>
    <property type="match status" value="1"/>
</dbReference>
<keyword evidence="6 8" id="KW-1133">Transmembrane helix</keyword>
<dbReference type="Pfam" id="PF12698">
    <property type="entry name" value="ABC2_membrane_3"/>
    <property type="match status" value="1"/>
</dbReference>
<evidence type="ECO:0000256" key="8">
    <source>
        <dbReference type="SAM" id="Phobius"/>
    </source>
</evidence>
<dbReference type="GO" id="GO:0005886">
    <property type="term" value="C:plasma membrane"/>
    <property type="evidence" value="ECO:0007669"/>
    <property type="project" value="UniProtKB-SubCell"/>
</dbReference>
<keyword evidence="3" id="KW-0813">Transport</keyword>
<feature type="transmembrane region" description="Helical" evidence="8">
    <location>
        <begin position="220"/>
        <end position="242"/>
    </location>
</feature>
<comment type="caution">
    <text evidence="10">The sequence shown here is derived from an EMBL/GenBank/DDBJ whole genome shotgun (WGS) entry which is preliminary data.</text>
</comment>
<dbReference type="AlphaFoldDB" id="A0A7Y0K666"/>
<dbReference type="RefSeq" id="WP_169188014.1">
    <property type="nucleotide sequence ID" value="NZ_JABBPK010000001.1"/>
</dbReference>
<organism evidence="10 11">
    <name type="scientific">Niallia alba</name>
    <dbReference type="NCBI Taxonomy" id="2729105"/>
    <lineage>
        <taxon>Bacteria</taxon>
        <taxon>Bacillati</taxon>
        <taxon>Bacillota</taxon>
        <taxon>Bacilli</taxon>
        <taxon>Bacillales</taxon>
        <taxon>Bacillaceae</taxon>
        <taxon>Niallia</taxon>
    </lineage>
</organism>
<comment type="similarity">
    <text evidence="2">Belongs to the ABC-2 integral membrane protein family.</text>
</comment>
<evidence type="ECO:0000256" key="1">
    <source>
        <dbReference type="ARBA" id="ARBA00004651"/>
    </source>
</evidence>
<keyword evidence="5 8" id="KW-0812">Transmembrane</keyword>
<dbReference type="PANTHER" id="PTHR30294">
    <property type="entry name" value="MEMBRANE COMPONENT OF ABC TRANSPORTER YHHJ-RELATED"/>
    <property type="match status" value="1"/>
</dbReference>
<dbReference type="Proteomes" id="UP000588491">
    <property type="component" value="Unassembled WGS sequence"/>
</dbReference>
<sequence>MGSFIKKDLLVFWRDRKEMLMTLLLPIIIIVVLNYAFAGIFNDDKEATKLDIAFVQVDDEEKGFVQFKERIQQLGLSQAEKETMLEHVENLSPITLIRNFINNPDVKEWVNAKELTWEEATDQVESGELDAIIRVPEGFTYEVLSTVMLGDKSTTALTIHAAKQSTEVTTLQNIVNEFVNSLNMNFALGREGTLSAAEPILPQGGREVVEGIDTYTISQYFIIAIGTLFGLFLAQSVALKTVTEKRERVFNRILLTNSNPMHFLLGKTVSTFILAWLQLMITITVTQLLLNIFPDKPVSFWFGMVLVFTSFSLMVAGLSAIFTSITLNLKDSNAVSGLTTLIIMSLGVLGGSFFPLEGFPELLQRIGEWTPNGLTMIAMIEYIQFSQFSDLLLPIVVLVAMSVVCFVIGMFMFPKRGRV</sequence>
<feature type="transmembrane region" description="Helical" evidence="8">
    <location>
        <begin position="300"/>
        <end position="322"/>
    </location>
</feature>
<proteinExistence type="inferred from homology"/>
<evidence type="ECO:0000256" key="4">
    <source>
        <dbReference type="ARBA" id="ARBA00022475"/>
    </source>
</evidence>
<dbReference type="InterPro" id="IPR013525">
    <property type="entry name" value="ABC2_TM"/>
</dbReference>
<accession>A0A7Y0K666</accession>
<evidence type="ECO:0000256" key="3">
    <source>
        <dbReference type="ARBA" id="ARBA00022448"/>
    </source>
</evidence>
<evidence type="ECO:0000256" key="6">
    <source>
        <dbReference type="ARBA" id="ARBA00022989"/>
    </source>
</evidence>
<dbReference type="PANTHER" id="PTHR30294:SF29">
    <property type="entry name" value="MULTIDRUG ABC TRANSPORTER PERMEASE YBHS-RELATED"/>
    <property type="match status" value="1"/>
</dbReference>
<feature type="transmembrane region" description="Helical" evidence="8">
    <location>
        <begin position="391"/>
        <end position="413"/>
    </location>
</feature>
<evidence type="ECO:0000256" key="5">
    <source>
        <dbReference type="ARBA" id="ARBA00022692"/>
    </source>
</evidence>
<reference evidence="10 11" key="1">
    <citation type="submission" date="2020-04" db="EMBL/GenBank/DDBJ databases">
        <title>Bacillus sp. UniB3 isolated from commercial digestive syrup.</title>
        <authorList>
            <person name="Thorat V."/>
            <person name="Kirdat K."/>
            <person name="Tiwarekar B."/>
            <person name="Yadav A."/>
        </authorList>
    </citation>
    <scope>NUCLEOTIDE SEQUENCE [LARGE SCALE GENOMIC DNA]</scope>
    <source>
        <strain evidence="10 11">UniB3</strain>
    </source>
</reference>
<feature type="transmembrane region" description="Helical" evidence="8">
    <location>
        <begin position="263"/>
        <end position="288"/>
    </location>
</feature>
<keyword evidence="11" id="KW-1185">Reference proteome</keyword>